<feature type="signal peptide" evidence="2">
    <location>
        <begin position="1"/>
        <end position="27"/>
    </location>
</feature>
<name>A0A5C5YTX8_9BACT</name>
<evidence type="ECO:0000313" key="5">
    <source>
        <dbReference type="Proteomes" id="UP000318478"/>
    </source>
</evidence>
<sequence length="382" mass="43126" precursor="true">MPARHTTATIFCLGLLAGGLAARATNAQPYANRYQQAAPTAPAETGLQPVDECQVIAKINGELVLACELLWQTNLQIEEMKVPTEHREEATRQIMEQLLMQKLDLLLLYSDFRRSAPQADLAKIHESLVKPFEEQELPRLLKEVGVEDEQQLADRLVQLGTSLRERREDYFRVMIARSWAQEGLKFSREVTHQQLLDYYHENAAKYDFPDQTRWEELMVSFLNYPTKADAYRRMAELGNQAFQRVRAAGDATKPVFGELAKNGSNGITAAQGGVHDWTTKGALTAERVDEALFTLPPGQLSPILESGLGFHIVRVLERKQAGRTPFNAEVQSEIRDKIIDQRFAAAVGKKMRKLRDDSHVWTVFTGDLKKKVAERPNSGQAR</sequence>
<dbReference type="AlphaFoldDB" id="A0A5C5YTX8"/>
<feature type="chain" id="PRO_5022740809" evidence="2">
    <location>
        <begin position="28"/>
        <end position="382"/>
    </location>
</feature>
<gene>
    <name evidence="4" type="ORF">Pla123a_12540</name>
</gene>
<dbReference type="PROSITE" id="PS50198">
    <property type="entry name" value="PPIC_PPIASE_2"/>
    <property type="match status" value="1"/>
</dbReference>
<dbReference type="Gene3D" id="3.10.50.40">
    <property type="match status" value="1"/>
</dbReference>
<organism evidence="4 5">
    <name type="scientific">Posidoniimonas polymericola</name>
    <dbReference type="NCBI Taxonomy" id="2528002"/>
    <lineage>
        <taxon>Bacteria</taxon>
        <taxon>Pseudomonadati</taxon>
        <taxon>Planctomycetota</taxon>
        <taxon>Planctomycetia</taxon>
        <taxon>Pirellulales</taxon>
        <taxon>Lacipirellulaceae</taxon>
        <taxon>Posidoniimonas</taxon>
    </lineage>
</organism>
<dbReference type="GO" id="GO:0003755">
    <property type="term" value="F:peptidyl-prolyl cis-trans isomerase activity"/>
    <property type="evidence" value="ECO:0007669"/>
    <property type="project" value="UniProtKB-KW"/>
</dbReference>
<evidence type="ECO:0000256" key="2">
    <source>
        <dbReference type="SAM" id="SignalP"/>
    </source>
</evidence>
<keyword evidence="1 4" id="KW-0413">Isomerase</keyword>
<dbReference type="InterPro" id="IPR046357">
    <property type="entry name" value="PPIase_dom_sf"/>
</dbReference>
<keyword evidence="2" id="KW-0732">Signal</keyword>
<reference evidence="4 5" key="1">
    <citation type="submission" date="2019-02" db="EMBL/GenBank/DDBJ databases">
        <title>Deep-cultivation of Planctomycetes and their phenomic and genomic characterization uncovers novel biology.</title>
        <authorList>
            <person name="Wiegand S."/>
            <person name="Jogler M."/>
            <person name="Boedeker C."/>
            <person name="Pinto D."/>
            <person name="Vollmers J."/>
            <person name="Rivas-Marin E."/>
            <person name="Kohn T."/>
            <person name="Peeters S.H."/>
            <person name="Heuer A."/>
            <person name="Rast P."/>
            <person name="Oberbeckmann S."/>
            <person name="Bunk B."/>
            <person name="Jeske O."/>
            <person name="Meyerdierks A."/>
            <person name="Storesund J.E."/>
            <person name="Kallscheuer N."/>
            <person name="Luecker S."/>
            <person name="Lage O.M."/>
            <person name="Pohl T."/>
            <person name="Merkel B.J."/>
            <person name="Hornburger P."/>
            <person name="Mueller R.-W."/>
            <person name="Bruemmer F."/>
            <person name="Labrenz M."/>
            <person name="Spormann A.M."/>
            <person name="Op Den Camp H."/>
            <person name="Overmann J."/>
            <person name="Amann R."/>
            <person name="Jetten M.S.M."/>
            <person name="Mascher T."/>
            <person name="Medema M.H."/>
            <person name="Devos D.P."/>
            <person name="Kaster A.-K."/>
            <person name="Ovreas L."/>
            <person name="Rohde M."/>
            <person name="Galperin M.Y."/>
            <person name="Jogler C."/>
        </authorList>
    </citation>
    <scope>NUCLEOTIDE SEQUENCE [LARGE SCALE GENOMIC DNA]</scope>
    <source>
        <strain evidence="4 5">Pla123a</strain>
    </source>
</reference>
<keyword evidence="5" id="KW-1185">Reference proteome</keyword>
<dbReference type="PANTHER" id="PTHR47245">
    <property type="entry name" value="PEPTIDYLPROLYL ISOMERASE"/>
    <property type="match status" value="1"/>
</dbReference>
<evidence type="ECO:0000259" key="3">
    <source>
        <dbReference type="PROSITE" id="PS50198"/>
    </source>
</evidence>
<dbReference type="Pfam" id="PF13145">
    <property type="entry name" value="Rotamase_2"/>
    <property type="match status" value="1"/>
</dbReference>
<dbReference type="EMBL" id="SJPO01000002">
    <property type="protein sequence ID" value="TWT78462.1"/>
    <property type="molecule type" value="Genomic_DNA"/>
</dbReference>
<proteinExistence type="predicted"/>
<evidence type="ECO:0000313" key="4">
    <source>
        <dbReference type="EMBL" id="TWT78462.1"/>
    </source>
</evidence>
<dbReference type="RefSeq" id="WP_146584941.1">
    <property type="nucleotide sequence ID" value="NZ_SJPO01000002.1"/>
</dbReference>
<keyword evidence="1" id="KW-0697">Rotamase</keyword>
<accession>A0A5C5YTX8</accession>
<comment type="caution">
    <text evidence="4">The sequence shown here is derived from an EMBL/GenBank/DDBJ whole genome shotgun (WGS) entry which is preliminary data.</text>
</comment>
<feature type="domain" description="PpiC" evidence="3">
    <location>
        <begin position="209"/>
        <end position="317"/>
    </location>
</feature>
<evidence type="ECO:0000256" key="1">
    <source>
        <dbReference type="PROSITE-ProRule" id="PRU00278"/>
    </source>
</evidence>
<dbReference type="OrthoDB" id="270355at2"/>
<dbReference type="Proteomes" id="UP000318478">
    <property type="component" value="Unassembled WGS sequence"/>
</dbReference>
<dbReference type="InterPro" id="IPR050245">
    <property type="entry name" value="PrsA_foldase"/>
</dbReference>
<dbReference type="PANTHER" id="PTHR47245:SF2">
    <property type="entry name" value="PEPTIDYL-PROLYL CIS-TRANS ISOMERASE HP_0175-RELATED"/>
    <property type="match status" value="1"/>
</dbReference>
<dbReference type="SUPFAM" id="SSF54534">
    <property type="entry name" value="FKBP-like"/>
    <property type="match status" value="1"/>
</dbReference>
<dbReference type="InterPro" id="IPR000297">
    <property type="entry name" value="PPIase_PpiC"/>
</dbReference>
<protein>
    <submittedName>
        <fullName evidence="4">Peptidylprolyl isomerase</fullName>
    </submittedName>
</protein>
<dbReference type="Gene3D" id="1.10.4030.10">
    <property type="entry name" value="Porin chaperone SurA, peptide-binding domain"/>
    <property type="match status" value="1"/>
</dbReference>